<evidence type="ECO:0000256" key="1">
    <source>
        <dbReference type="NCBIfam" id="TIGR03162"/>
    </source>
</evidence>
<reference evidence="2 3" key="1">
    <citation type="submission" date="2012-05" db="EMBL/GenBank/DDBJ databases">
        <authorList>
            <person name="Weinstock G."/>
            <person name="Sodergren E."/>
            <person name="Lobos E.A."/>
            <person name="Fulton L."/>
            <person name="Fulton R."/>
            <person name="Courtney L."/>
            <person name="Fronick C."/>
            <person name="O'Laughlin M."/>
            <person name="Godfrey J."/>
            <person name="Wilson R.M."/>
            <person name="Miner T."/>
            <person name="Farmer C."/>
            <person name="Delehaunty K."/>
            <person name="Cordes M."/>
            <person name="Minx P."/>
            <person name="Tomlinson C."/>
            <person name="Chen J."/>
            <person name="Wollam A."/>
            <person name="Pepin K.H."/>
            <person name="Bhonagiri V."/>
            <person name="Zhang X."/>
            <person name="Suruliraj S."/>
            <person name="Warren W."/>
            <person name="Mitreva M."/>
            <person name="Mardis E.R."/>
            <person name="Wilson R.K."/>
        </authorList>
    </citation>
    <scope>NUCLEOTIDE SEQUENCE [LARGE SCALE GENOMIC DNA]</scope>
    <source>
        <strain evidence="2 3">F0055</strain>
    </source>
</reference>
<organism evidence="2 3">
    <name type="scientific">Hoylesella saccharolytica F0055</name>
    <dbReference type="NCBI Taxonomy" id="1127699"/>
    <lineage>
        <taxon>Bacteria</taxon>
        <taxon>Pseudomonadati</taxon>
        <taxon>Bacteroidota</taxon>
        <taxon>Bacteroidia</taxon>
        <taxon>Bacteroidales</taxon>
        <taxon>Prevotellaceae</taxon>
        <taxon>Hoylesella</taxon>
    </lineage>
</organism>
<keyword evidence="3" id="KW-1185">Reference proteome</keyword>
<evidence type="ECO:0000313" key="2">
    <source>
        <dbReference type="EMBL" id="EKX97314.1"/>
    </source>
</evidence>
<dbReference type="SMART" id="SM00855">
    <property type="entry name" value="PGAM"/>
    <property type="match status" value="1"/>
</dbReference>
<gene>
    <name evidence="2" type="ORF">HMPREF9151_02232</name>
</gene>
<sequence length="190" mass="21282">MEFIFVRHTRVDVPPDTCYGQTDVPLANSFEQEAAETCSKLLALGPFDAVFSSPLTRARRLAAYCGFTHPVLDHRLQEMNMGCWEMQRYDDIDDPNLQLWYDDYLHVVPTGGESFMQLAVRVSAFLDEISQRSYQRVAVFAHGGVLLSAGIYAHLYTAENALQHLPPFGGILQIQIASGFQGSAFSENDE</sequence>
<comment type="caution">
    <text evidence="2">The sequence shown here is derived from an EMBL/GenBank/DDBJ whole genome shotgun (WGS) entry which is preliminary data.</text>
</comment>
<evidence type="ECO:0000313" key="3">
    <source>
        <dbReference type="Proteomes" id="UP000010433"/>
    </source>
</evidence>
<dbReference type="InterPro" id="IPR017578">
    <property type="entry name" value="Ribazole_CobC"/>
</dbReference>
<dbReference type="EMBL" id="AMEP01000142">
    <property type="protein sequence ID" value="EKX97314.1"/>
    <property type="molecule type" value="Genomic_DNA"/>
</dbReference>
<dbReference type="CDD" id="cd07067">
    <property type="entry name" value="HP_PGM_like"/>
    <property type="match status" value="1"/>
</dbReference>
<dbReference type="PANTHER" id="PTHR48100">
    <property type="entry name" value="BROAD-SPECIFICITY PHOSPHATASE YOR283W-RELATED"/>
    <property type="match status" value="1"/>
</dbReference>
<dbReference type="PANTHER" id="PTHR48100:SF1">
    <property type="entry name" value="HISTIDINE PHOSPHATASE FAMILY PROTEIN-RELATED"/>
    <property type="match status" value="1"/>
</dbReference>
<dbReference type="Proteomes" id="UP000010433">
    <property type="component" value="Unassembled WGS sequence"/>
</dbReference>
<dbReference type="GO" id="GO:0005737">
    <property type="term" value="C:cytoplasm"/>
    <property type="evidence" value="ECO:0007669"/>
    <property type="project" value="TreeGrafter"/>
</dbReference>
<dbReference type="Gene3D" id="3.40.50.1240">
    <property type="entry name" value="Phosphoglycerate mutase-like"/>
    <property type="match status" value="1"/>
</dbReference>
<dbReference type="EC" id="3.1.3.73" evidence="1"/>
<dbReference type="RefSeq" id="WP_009161093.1">
    <property type="nucleotide sequence ID" value="NZ_KB290960.1"/>
</dbReference>
<dbReference type="STRING" id="1127699.HMPREF9151_02232"/>
<dbReference type="PATRIC" id="fig|1127699.3.peg.2041"/>
<dbReference type="AlphaFoldDB" id="L1N249"/>
<dbReference type="InterPro" id="IPR029033">
    <property type="entry name" value="His_PPase_superfam"/>
</dbReference>
<protein>
    <recommendedName>
        <fullName evidence="1">Alpha-ribazole phosphatase</fullName>
        <ecNumber evidence="1">3.1.3.73</ecNumber>
    </recommendedName>
</protein>
<dbReference type="GO" id="GO:0009236">
    <property type="term" value="P:cobalamin biosynthetic process"/>
    <property type="evidence" value="ECO:0007669"/>
    <property type="project" value="UniProtKB-UniRule"/>
</dbReference>
<dbReference type="NCBIfam" id="TIGR03162">
    <property type="entry name" value="ribazole_cobC"/>
    <property type="match status" value="1"/>
</dbReference>
<dbReference type="HOGENOM" id="CLU_033323_8_3_10"/>
<dbReference type="GO" id="GO:0043755">
    <property type="term" value="F:alpha-ribazole phosphatase activity"/>
    <property type="evidence" value="ECO:0007669"/>
    <property type="project" value="UniProtKB-UniRule"/>
</dbReference>
<dbReference type="SUPFAM" id="SSF53254">
    <property type="entry name" value="Phosphoglycerate mutase-like"/>
    <property type="match status" value="1"/>
</dbReference>
<dbReference type="OrthoDB" id="9782128at2"/>
<dbReference type="InterPro" id="IPR050275">
    <property type="entry name" value="PGM_Phosphatase"/>
</dbReference>
<dbReference type="Pfam" id="PF00300">
    <property type="entry name" value="His_Phos_1"/>
    <property type="match status" value="1"/>
</dbReference>
<accession>L1N249</accession>
<proteinExistence type="predicted"/>
<dbReference type="InterPro" id="IPR013078">
    <property type="entry name" value="His_Pase_superF_clade-1"/>
</dbReference>
<name>L1N249_9BACT</name>